<keyword evidence="1" id="KW-0812">Transmembrane</keyword>
<reference evidence="2" key="2">
    <citation type="submission" date="2020-09" db="EMBL/GenBank/DDBJ databases">
        <authorList>
            <person name="Sun Q."/>
            <person name="Zhou Y."/>
        </authorList>
    </citation>
    <scope>NUCLEOTIDE SEQUENCE</scope>
    <source>
        <strain evidence="2">CGMCC 4.7308</strain>
    </source>
</reference>
<sequence>MNDTLHDRTDATDDYLHRALLDLADDAPHDPQLAATIRRRSGWRRMTTAAPVAAALAVLLVVAGMLLFRPARPAPTHPASACQPVQTSVLPSWARVGFTDPEPEMPSVLSDHGLFLAIVFVPALVSPPAADYNNKILWAARPADPRQTSMSAGDRVDLSFHIDGRLEGTSTTMSTTVPGGPGPSIVDVPAPGCWVLRLTWGRYTDTVALPYADRASAGSTTG</sequence>
<evidence type="ECO:0000313" key="2">
    <source>
        <dbReference type="EMBL" id="GGL97446.1"/>
    </source>
</evidence>
<comment type="caution">
    <text evidence="2">The sequence shown here is derived from an EMBL/GenBank/DDBJ whole genome shotgun (WGS) entry which is preliminary data.</text>
</comment>
<name>A0A917WE90_9ACTN</name>
<dbReference type="AlphaFoldDB" id="A0A917WE90"/>
<feature type="transmembrane region" description="Helical" evidence="1">
    <location>
        <begin position="48"/>
        <end position="68"/>
    </location>
</feature>
<accession>A0A917WE90</accession>
<reference evidence="2" key="1">
    <citation type="journal article" date="2014" name="Int. J. Syst. Evol. Microbiol.">
        <title>Complete genome sequence of Corynebacterium casei LMG S-19264T (=DSM 44701T), isolated from a smear-ripened cheese.</title>
        <authorList>
            <consortium name="US DOE Joint Genome Institute (JGI-PGF)"/>
            <person name="Walter F."/>
            <person name="Albersmeier A."/>
            <person name="Kalinowski J."/>
            <person name="Ruckert C."/>
        </authorList>
    </citation>
    <scope>NUCLEOTIDE SEQUENCE</scope>
    <source>
        <strain evidence="2">CGMCC 4.7308</strain>
    </source>
</reference>
<protein>
    <submittedName>
        <fullName evidence="2">Uncharacterized protein</fullName>
    </submittedName>
</protein>
<evidence type="ECO:0000313" key="3">
    <source>
        <dbReference type="Proteomes" id="UP000655208"/>
    </source>
</evidence>
<organism evidence="2 3">
    <name type="scientific">Nakamurella endophytica</name>
    <dbReference type="NCBI Taxonomy" id="1748367"/>
    <lineage>
        <taxon>Bacteria</taxon>
        <taxon>Bacillati</taxon>
        <taxon>Actinomycetota</taxon>
        <taxon>Actinomycetes</taxon>
        <taxon>Nakamurellales</taxon>
        <taxon>Nakamurellaceae</taxon>
        <taxon>Nakamurella</taxon>
    </lineage>
</organism>
<evidence type="ECO:0000256" key="1">
    <source>
        <dbReference type="SAM" id="Phobius"/>
    </source>
</evidence>
<keyword evidence="1" id="KW-0472">Membrane</keyword>
<keyword evidence="1" id="KW-1133">Transmembrane helix</keyword>
<dbReference type="Proteomes" id="UP000655208">
    <property type="component" value="Unassembled WGS sequence"/>
</dbReference>
<proteinExistence type="predicted"/>
<keyword evidence="3" id="KW-1185">Reference proteome</keyword>
<dbReference type="RefSeq" id="WP_188941058.1">
    <property type="nucleotide sequence ID" value="NZ_BMNA01000003.1"/>
</dbReference>
<gene>
    <name evidence="2" type="ORF">GCM10011594_16550</name>
</gene>
<dbReference type="EMBL" id="BMNA01000003">
    <property type="protein sequence ID" value="GGL97446.1"/>
    <property type="molecule type" value="Genomic_DNA"/>
</dbReference>